<accession>A0A1M5X5P0</accession>
<evidence type="ECO:0000313" key="3">
    <source>
        <dbReference type="Proteomes" id="UP000184226"/>
    </source>
</evidence>
<dbReference type="GO" id="GO:0008410">
    <property type="term" value="F:CoA-transferase activity"/>
    <property type="evidence" value="ECO:0007669"/>
    <property type="project" value="TreeGrafter"/>
</dbReference>
<dbReference type="EMBL" id="FQXE01000006">
    <property type="protein sequence ID" value="SHH95106.1"/>
    <property type="molecule type" value="Genomic_DNA"/>
</dbReference>
<name>A0A1M5X5P0_9BURK</name>
<keyword evidence="3" id="KW-1185">Reference proteome</keyword>
<reference evidence="2 3" key="1">
    <citation type="submission" date="2016-11" db="EMBL/GenBank/DDBJ databases">
        <authorList>
            <person name="Jaros S."/>
            <person name="Januszkiewicz K."/>
            <person name="Wedrychowicz H."/>
        </authorList>
    </citation>
    <scope>NUCLEOTIDE SEQUENCE [LARGE SCALE GENOMIC DNA]</scope>
    <source>
        <strain evidence="2 3">CGMCC 1.10190</strain>
    </source>
</reference>
<keyword evidence="1 2" id="KW-0808">Transferase</keyword>
<dbReference type="Proteomes" id="UP000184226">
    <property type="component" value="Unassembled WGS sequence"/>
</dbReference>
<dbReference type="InterPro" id="IPR044855">
    <property type="entry name" value="CoA-Trfase_III_dom3_sf"/>
</dbReference>
<evidence type="ECO:0000313" key="2">
    <source>
        <dbReference type="EMBL" id="SHH95106.1"/>
    </source>
</evidence>
<dbReference type="Gene3D" id="3.40.50.10540">
    <property type="entry name" value="Crotonobetainyl-coa:carnitine coa-transferase, domain 1"/>
    <property type="match status" value="1"/>
</dbReference>
<organism evidence="2 3">
    <name type="scientific">Pollutimonas bauzanensis</name>
    <dbReference type="NCBI Taxonomy" id="658167"/>
    <lineage>
        <taxon>Bacteria</taxon>
        <taxon>Pseudomonadati</taxon>
        <taxon>Pseudomonadota</taxon>
        <taxon>Betaproteobacteria</taxon>
        <taxon>Burkholderiales</taxon>
        <taxon>Alcaligenaceae</taxon>
        <taxon>Pollutimonas</taxon>
    </lineage>
</organism>
<dbReference type="AlphaFoldDB" id="A0A1M5X5P0"/>
<gene>
    <name evidence="2" type="ORF">SAMN04488135_106165</name>
</gene>
<dbReference type="PANTHER" id="PTHR48207:SF3">
    <property type="entry name" value="SUCCINATE--HYDROXYMETHYLGLUTARATE COA-TRANSFERASE"/>
    <property type="match status" value="1"/>
</dbReference>
<dbReference type="InterPro" id="IPR050483">
    <property type="entry name" value="CoA-transferase_III_domain"/>
</dbReference>
<protein>
    <submittedName>
        <fullName evidence="2">Formyl-CoA transferase</fullName>
    </submittedName>
</protein>
<dbReference type="STRING" id="658167.SAMN04488135_106165"/>
<dbReference type="SUPFAM" id="SSF89796">
    <property type="entry name" value="CoA-transferase family III (CaiB/BaiF)"/>
    <property type="match status" value="1"/>
</dbReference>
<dbReference type="PANTHER" id="PTHR48207">
    <property type="entry name" value="SUCCINATE--HYDROXYMETHYLGLUTARATE COA-TRANSFERASE"/>
    <property type="match status" value="1"/>
</dbReference>
<sequence length="414" mass="44614">MSNETNSRGLPLAGIRVLDMSQYEAGAACTEVLAWLGADVVKVENPKGGDPGRRSYKDESDADSWYFLLFNANKKSITIDAKSPDGLALIKSLAAKADIFVENFAPGVIERLGLGPDVLREINPRLIYSQIKGFGRGSANEQTLAFDMIAQAAAGLTSITGFAGGPPVRLGVTLGDTGTGMLLAISILAALHRRANTGHGEHLHVAMQDAMLHYNRIGFSAQALRGKAAARVGNKLVSGANPPCGLYHCKPFGANDYICVYTSHNNPDHWRRVLEVIGRSDLIGDPRYSTHAARVEHEAEIDDLISTWAAHHDKYEAEKLLGSAGIPAGAVRDTQELHNDANFEQRGIMQWVDHPQRGRFKMPGWPVQHDGATTEIHAAPLLGENADAVLADWLGAGPNETAAEESQYEGDAKQ</sequence>
<proteinExistence type="predicted"/>
<dbReference type="Gene3D" id="3.30.1540.10">
    <property type="entry name" value="formyl-coa transferase, domain 3"/>
    <property type="match status" value="1"/>
</dbReference>
<dbReference type="Pfam" id="PF02515">
    <property type="entry name" value="CoA_transf_3"/>
    <property type="match status" value="1"/>
</dbReference>
<dbReference type="InterPro" id="IPR023606">
    <property type="entry name" value="CoA-Trfase_III_dom_1_sf"/>
</dbReference>
<dbReference type="InterPro" id="IPR003673">
    <property type="entry name" value="CoA-Trfase_fam_III"/>
</dbReference>
<evidence type="ECO:0000256" key="1">
    <source>
        <dbReference type="ARBA" id="ARBA00022679"/>
    </source>
</evidence>